<keyword evidence="3" id="KW-1185">Reference proteome</keyword>
<accession>A0A1H2N5B3</accession>
<dbReference type="AlphaFoldDB" id="A0A1H2N5B3"/>
<evidence type="ECO:0000313" key="2">
    <source>
        <dbReference type="EMBL" id="SDV00275.1"/>
    </source>
</evidence>
<dbReference type="STRING" id="546874.SAMN04488544_3290"/>
<name>A0A1H2N5B3_9ACTN</name>
<organism evidence="2 3">
    <name type="scientific">Microlunatus sagamiharensis</name>
    <dbReference type="NCBI Taxonomy" id="546874"/>
    <lineage>
        <taxon>Bacteria</taxon>
        <taxon>Bacillati</taxon>
        <taxon>Actinomycetota</taxon>
        <taxon>Actinomycetes</taxon>
        <taxon>Propionibacteriales</taxon>
        <taxon>Propionibacteriaceae</taxon>
        <taxon>Microlunatus</taxon>
    </lineage>
</organism>
<dbReference type="Gene3D" id="3.40.50.720">
    <property type="entry name" value="NAD(P)-binding Rossmann-like Domain"/>
    <property type="match status" value="1"/>
</dbReference>
<dbReference type="InterPro" id="IPR036291">
    <property type="entry name" value="NAD(P)-bd_dom_sf"/>
</dbReference>
<dbReference type="PANTHER" id="PTHR48079:SF6">
    <property type="entry name" value="NAD(P)-BINDING DOMAIN-CONTAINING PROTEIN-RELATED"/>
    <property type="match status" value="1"/>
</dbReference>
<reference evidence="3" key="1">
    <citation type="submission" date="2016-10" db="EMBL/GenBank/DDBJ databases">
        <authorList>
            <person name="Varghese N."/>
            <person name="Submissions S."/>
        </authorList>
    </citation>
    <scope>NUCLEOTIDE SEQUENCE [LARGE SCALE GENOMIC DNA]</scope>
    <source>
        <strain evidence="3">DSM 21743</strain>
    </source>
</reference>
<sequence>MDVLLTGGTGYIGSVVLAQLVAAGHRVTAVVRSDSAAQRVTDAGASAALGDLTDHAWLTGQLAGVDAAIHTASPGDASSPDFDGAVVAAVREAFGGTSKPYVHTSGLWIYGSGEGLDEDSPLNPPALTAWRPAVEQQVLDADLVASIVVPAVVYGHGGGLPNLLVDAPRDGSGRVVLIGDGTQHWGVAHVDDVAALYVAVLESGQAQGRVLAVTDENPTVIDLGEAGGADVVGEPADATRARLGADFADALLLDQQFGISAKATALGWSPQGPTLVSELGSGSYARRG</sequence>
<dbReference type="GO" id="GO:0004029">
    <property type="term" value="F:aldehyde dehydrogenase (NAD+) activity"/>
    <property type="evidence" value="ECO:0007669"/>
    <property type="project" value="TreeGrafter"/>
</dbReference>
<dbReference type="EMBL" id="LT629799">
    <property type="protein sequence ID" value="SDV00275.1"/>
    <property type="molecule type" value="Genomic_DNA"/>
</dbReference>
<dbReference type="RefSeq" id="WP_091076677.1">
    <property type="nucleotide sequence ID" value="NZ_LT629799.1"/>
</dbReference>
<dbReference type="OrthoDB" id="9787292at2"/>
<protein>
    <submittedName>
        <fullName evidence="2">Nucleoside-diphosphate-sugar epimerase</fullName>
    </submittedName>
</protein>
<feature type="domain" description="NAD-dependent epimerase/dehydratase" evidence="1">
    <location>
        <begin position="3"/>
        <end position="206"/>
    </location>
</feature>
<dbReference type="PANTHER" id="PTHR48079">
    <property type="entry name" value="PROTEIN YEEZ"/>
    <property type="match status" value="1"/>
</dbReference>
<dbReference type="InterPro" id="IPR051783">
    <property type="entry name" value="NAD(P)-dependent_oxidoreduct"/>
</dbReference>
<proteinExistence type="predicted"/>
<dbReference type="SUPFAM" id="SSF51735">
    <property type="entry name" value="NAD(P)-binding Rossmann-fold domains"/>
    <property type="match status" value="1"/>
</dbReference>
<dbReference type="InterPro" id="IPR001509">
    <property type="entry name" value="Epimerase_deHydtase"/>
</dbReference>
<dbReference type="Pfam" id="PF01370">
    <property type="entry name" value="Epimerase"/>
    <property type="match status" value="1"/>
</dbReference>
<gene>
    <name evidence="2" type="ORF">SAMN04488544_3290</name>
</gene>
<evidence type="ECO:0000313" key="3">
    <source>
        <dbReference type="Proteomes" id="UP000198825"/>
    </source>
</evidence>
<evidence type="ECO:0000259" key="1">
    <source>
        <dbReference type="Pfam" id="PF01370"/>
    </source>
</evidence>
<dbReference type="Proteomes" id="UP000198825">
    <property type="component" value="Chromosome I"/>
</dbReference>
<dbReference type="GO" id="GO:0005737">
    <property type="term" value="C:cytoplasm"/>
    <property type="evidence" value="ECO:0007669"/>
    <property type="project" value="TreeGrafter"/>
</dbReference>